<dbReference type="SUPFAM" id="SSF101473">
    <property type="entry name" value="DhaL-like"/>
    <property type="match status" value="1"/>
</dbReference>
<evidence type="ECO:0000313" key="3">
    <source>
        <dbReference type="Proteomes" id="UP000426444"/>
    </source>
</evidence>
<dbReference type="KEGG" id="salq:SYNTR_0479"/>
<evidence type="ECO:0000313" key="2">
    <source>
        <dbReference type="EMBL" id="QGT99072.1"/>
    </source>
</evidence>
<dbReference type="PROSITE" id="PS51480">
    <property type="entry name" value="DHAL"/>
    <property type="match status" value="1"/>
</dbReference>
<dbReference type="InterPro" id="IPR036117">
    <property type="entry name" value="DhaL_dom_sf"/>
</dbReference>
<keyword evidence="3" id="KW-1185">Reference proteome</keyword>
<dbReference type="AlphaFoldDB" id="A0A6I6DE84"/>
<dbReference type="EMBL" id="CP046457">
    <property type="protein sequence ID" value="QGT99072.1"/>
    <property type="molecule type" value="Genomic_DNA"/>
</dbReference>
<dbReference type="GO" id="GO:0006071">
    <property type="term" value="P:glycerol metabolic process"/>
    <property type="evidence" value="ECO:0007669"/>
    <property type="project" value="InterPro"/>
</dbReference>
<dbReference type="Pfam" id="PF02734">
    <property type="entry name" value="Dak2"/>
    <property type="match status" value="1"/>
</dbReference>
<gene>
    <name evidence="2" type="ORF">SYNTR_0479</name>
</gene>
<dbReference type="Pfam" id="PF13684">
    <property type="entry name" value="FakA-like_C"/>
    <property type="match status" value="1"/>
</dbReference>
<keyword evidence="2" id="KW-0418">Kinase</keyword>
<protein>
    <submittedName>
        <fullName evidence="2">Dihydroxyacetone kinase</fullName>
    </submittedName>
</protein>
<dbReference type="InterPro" id="IPR019986">
    <property type="entry name" value="YloV-like"/>
</dbReference>
<dbReference type="InterPro" id="IPR004007">
    <property type="entry name" value="DhaL_dom"/>
</dbReference>
<evidence type="ECO:0000259" key="1">
    <source>
        <dbReference type="PROSITE" id="PS51480"/>
    </source>
</evidence>
<dbReference type="InterPro" id="IPR033470">
    <property type="entry name" value="FakA-like_C"/>
</dbReference>
<feature type="domain" description="DhaL" evidence="1">
    <location>
        <begin position="9"/>
        <end position="201"/>
    </location>
</feature>
<dbReference type="Proteomes" id="UP000426444">
    <property type="component" value="Chromosome"/>
</dbReference>
<dbReference type="Gene3D" id="1.25.40.340">
    <property type="match status" value="1"/>
</dbReference>
<sequence length="543" mass="59420">MSLQNITGNDLVRFVKAGCIRLEHNRDEIDLLNVFPVPDGDTGTNMYLTLLAAVKEGEKNSTAPLGKVAKSISMGSLMGARGNSGVILSQVFRGIVKVLEGKEKANAQDLANALKVGSETAYKSVMKPVEGTILTVVREVAHACESYARTESDIVAVLIKGVEVGYKTLEKTPQMLPILKEAGVVDAGGQGFLYFLEGAIEGLAQEKDIKLDTYKEVKTEAKGDNSLKEIDIEFQYCTELLLKGKKLNTDDIKDHLNPLGDSMMVVGMEDIAKVHIHTNHPGKVLETCLQWGQLSDIKINNMIEEAHEHLNNVESQQPEPQPINEKEIGIVAVGIGEGIVQILESLGVDKVVQGGQTMNPSTEDLLNACEQIESNKIIILPNNSNIILAAEQVKYLTDKEIEIIPTKSIMQAITALIAYNPDGSIDEVAENMKKEIEVVKFAEITYAVRDTTINNLDIVEGDIIGIINGEISTKGSDISQTISDVLAKIVDDEIELITIIYGDSITEEEAIKEKQQIESTYSDYEIEMHYGGQPHYPFLLAVE</sequence>
<reference evidence="3" key="1">
    <citation type="journal article" date="2019" name="Microbiology">
        <title>Complete Genome Sequence of an Uncultured Bacterium of the Candidate Phylum Bipolaricaulota.</title>
        <authorList>
            <person name="Kadnikov V.V."/>
            <person name="Mardanov A.V."/>
            <person name="Beletsky A.V."/>
            <person name="Frank Y.A."/>
            <person name="Karnachuk O.V."/>
            <person name="Ravin N.V."/>
        </authorList>
    </citation>
    <scope>NUCLEOTIDE SEQUENCE [LARGE SCALE GENOMIC DNA]</scope>
</reference>
<dbReference type="PANTHER" id="PTHR33434:SF4">
    <property type="entry name" value="PHOSPHATASE PROTEIN"/>
    <property type="match status" value="1"/>
</dbReference>
<dbReference type="InterPro" id="IPR048394">
    <property type="entry name" value="FakA-like_M"/>
</dbReference>
<organism evidence="2 3">
    <name type="scientific">Candidatus Syntrophocurvum alkaliphilum</name>
    <dbReference type="NCBI Taxonomy" id="2293317"/>
    <lineage>
        <taxon>Bacteria</taxon>
        <taxon>Bacillati</taxon>
        <taxon>Bacillota</taxon>
        <taxon>Clostridia</taxon>
        <taxon>Eubacteriales</taxon>
        <taxon>Syntrophomonadaceae</taxon>
        <taxon>Candidatus Syntrophocurvum</taxon>
    </lineage>
</organism>
<dbReference type="Pfam" id="PF21645">
    <property type="entry name" value="FakA-like_M"/>
    <property type="match status" value="1"/>
</dbReference>
<dbReference type="NCBIfam" id="TIGR03599">
    <property type="entry name" value="YloV"/>
    <property type="match status" value="1"/>
</dbReference>
<dbReference type="GO" id="GO:0004371">
    <property type="term" value="F:glycerone kinase activity"/>
    <property type="evidence" value="ECO:0007669"/>
    <property type="project" value="InterPro"/>
</dbReference>
<dbReference type="SMART" id="SM01121">
    <property type="entry name" value="Dak1_2"/>
    <property type="match status" value="1"/>
</dbReference>
<dbReference type="SMART" id="SM01120">
    <property type="entry name" value="Dak2"/>
    <property type="match status" value="1"/>
</dbReference>
<accession>A0A6I6DE84</accession>
<dbReference type="InterPro" id="IPR050270">
    <property type="entry name" value="DegV_domain_contain"/>
</dbReference>
<dbReference type="RefSeq" id="WP_156203003.1">
    <property type="nucleotide sequence ID" value="NZ_CP046457.1"/>
</dbReference>
<keyword evidence="2" id="KW-0808">Transferase</keyword>
<name>A0A6I6DE84_9FIRM</name>
<proteinExistence type="predicted"/>
<dbReference type="OrthoDB" id="9760324at2"/>
<dbReference type="PANTHER" id="PTHR33434">
    <property type="entry name" value="DEGV DOMAIN-CONTAINING PROTEIN DR_1986-RELATED"/>
    <property type="match status" value="1"/>
</dbReference>